<organism evidence="1">
    <name type="scientific">bioreactor metagenome</name>
    <dbReference type="NCBI Taxonomy" id="1076179"/>
    <lineage>
        <taxon>unclassified sequences</taxon>
        <taxon>metagenomes</taxon>
        <taxon>ecological metagenomes</taxon>
    </lineage>
</organism>
<evidence type="ECO:0000313" key="1">
    <source>
        <dbReference type="EMBL" id="MPM48155.1"/>
    </source>
</evidence>
<reference evidence="1" key="1">
    <citation type="submission" date="2019-08" db="EMBL/GenBank/DDBJ databases">
        <authorList>
            <person name="Kucharzyk K."/>
            <person name="Murdoch R.W."/>
            <person name="Higgins S."/>
            <person name="Loffler F."/>
        </authorList>
    </citation>
    <scope>NUCLEOTIDE SEQUENCE</scope>
</reference>
<dbReference type="EMBL" id="VSSQ01011975">
    <property type="protein sequence ID" value="MPM48155.1"/>
    <property type="molecule type" value="Genomic_DNA"/>
</dbReference>
<gene>
    <name evidence="1" type="ORF">SDC9_94878</name>
</gene>
<proteinExistence type="predicted"/>
<dbReference type="AlphaFoldDB" id="A0A645A4N3"/>
<name>A0A645A4N3_9ZZZZ</name>
<protein>
    <submittedName>
        <fullName evidence="1">Uncharacterized protein</fullName>
    </submittedName>
</protein>
<sequence length="29" mass="3178">MVGLGVDNGYFRAVQRRLGNALQGLDNSR</sequence>
<comment type="caution">
    <text evidence="1">The sequence shown here is derived from an EMBL/GenBank/DDBJ whole genome shotgun (WGS) entry which is preliminary data.</text>
</comment>
<accession>A0A645A4N3</accession>